<proteinExistence type="predicted"/>
<evidence type="ECO:0000313" key="1">
    <source>
        <dbReference type="EMBL" id="KAG0555569.1"/>
    </source>
</evidence>
<name>A0A8T0GC40_CERPU</name>
<accession>A0A8T0GC40</accession>
<organism evidence="1 2">
    <name type="scientific">Ceratodon purpureus</name>
    <name type="common">Fire moss</name>
    <name type="synonym">Dicranum purpureum</name>
    <dbReference type="NCBI Taxonomy" id="3225"/>
    <lineage>
        <taxon>Eukaryota</taxon>
        <taxon>Viridiplantae</taxon>
        <taxon>Streptophyta</taxon>
        <taxon>Embryophyta</taxon>
        <taxon>Bryophyta</taxon>
        <taxon>Bryophytina</taxon>
        <taxon>Bryopsida</taxon>
        <taxon>Dicranidae</taxon>
        <taxon>Pseudoditrichales</taxon>
        <taxon>Ditrichaceae</taxon>
        <taxon>Ceratodon</taxon>
    </lineage>
</organism>
<reference evidence="1" key="1">
    <citation type="submission" date="2020-06" db="EMBL/GenBank/DDBJ databases">
        <title>WGS assembly of Ceratodon purpureus strain R40.</title>
        <authorList>
            <person name="Carey S.B."/>
            <person name="Jenkins J."/>
            <person name="Shu S."/>
            <person name="Lovell J.T."/>
            <person name="Sreedasyam A."/>
            <person name="Maumus F."/>
            <person name="Tiley G.P."/>
            <person name="Fernandez-Pozo N."/>
            <person name="Barry K."/>
            <person name="Chen C."/>
            <person name="Wang M."/>
            <person name="Lipzen A."/>
            <person name="Daum C."/>
            <person name="Saski C.A."/>
            <person name="Payton A.C."/>
            <person name="Mcbreen J.C."/>
            <person name="Conrad R.E."/>
            <person name="Kollar L.M."/>
            <person name="Olsson S."/>
            <person name="Huttunen S."/>
            <person name="Landis J.B."/>
            <person name="Wickett N.J."/>
            <person name="Johnson M.G."/>
            <person name="Rensing S.A."/>
            <person name="Grimwood J."/>
            <person name="Schmutz J."/>
            <person name="Mcdaniel S.F."/>
        </authorList>
    </citation>
    <scope>NUCLEOTIDE SEQUENCE</scope>
    <source>
        <strain evidence="1">R40</strain>
    </source>
</reference>
<dbReference type="EMBL" id="CM026433">
    <property type="protein sequence ID" value="KAG0555569.1"/>
    <property type="molecule type" value="Genomic_DNA"/>
</dbReference>
<comment type="caution">
    <text evidence="1">The sequence shown here is derived from an EMBL/GenBank/DDBJ whole genome shotgun (WGS) entry which is preliminary data.</text>
</comment>
<protein>
    <submittedName>
        <fullName evidence="1">Uncharacterized protein</fullName>
    </submittedName>
</protein>
<dbReference type="Proteomes" id="UP000822688">
    <property type="component" value="Chromosome 12"/>
</dbReference>
<evidence type="ECO:0000313" key="2">
    <source>
        <dbReference type="Proteomes" id="UP000822688"/>
    </source>
</evidence>
<gene>
    <name evidence="1" type="ORF">KC19_12G178800</name>
</gene>
<dbReference type="AlphaFoldDB" id="A0A8T0GC40"/>
<sequence>MLSAKQLSCINEVQRLYQSRKIEMDVIYDG</sequence>
<keyword evidence="2" id="KW-1185">Reference proteome</keyword>